<dbReference type="STRING" id="402734.SAMN05660918_1364"/>
<gene>
    <name evidence="1" type="ORF">SAMN05660918_1364</name>
</gene>
<accession>A0A1H6SQZ2</accession>
<evidence type="ECO:0000313" key="2">
    <source>
        <dbReference type="Proteomes" id="UP000199702"/>
    </source>
</evidence>
<evidence type="ECO:0008006" key="3">
    <source>
        <dbReference type="Google" id="ProtNLM"/>
    </source>
</evidence>
<evidence type="ECO:0000313" key="1">
    <source>
        <dbReference type="EMBL" id="SEI67227.1"/>
    </source>
</evidence>
<sequence>MSGNRMDKLLNITLAHEFYRCSKALENFCNQAVYLKSNPTKKDRIDCYNSYVDFLSHLYEFYLNFIENELKHNKSKTYEIHDLNNKMKDHEKHDIILNNELKQLLRNRKNRIIKGFEDNLGETIDFYDRRFPEEFAKHFRYIRNRRNHSDFKRASDNHDISLKEFFKLYHKYLLIMYYETKWIWDVDIEKYEWNGIQEFATEILK</sequence>
<dbReference type="EMBL" id="FNYA01000002">
    <property type="protein sequence ID" value="SEI67227.1"/>
    <property type="molecule type" value="Genomic_DNA"/>
</dbReference>
<reference evidence="2" key="1">
    <citation type="submission" date="2016-10" db="EMBL/GenBank/DDBJ databases">
        <authorList>
            <person name="Varghese N."/>
            <person name="Submissions S."/>
        </authorList>
    </citation>
    <scope>NUCLEOTIDE SEQUENCE [LARGE SCALE GENOMIC DNA]</scope>
    <source>
        <strain evidence="2">DSM 17934</strain>
    </source>
</reference>
<dbReference type="OrthoDB" id="8592801at2"/>
<keyword evidence="2" id="KW-1185">Reference proteome</keyword>
<name>A0A1H6SQZ2_9FLAO</name>
<proteinExistence type="predicted"/>
<protein>
    <recommendedName>
        <fullName evidence="3">HEPN AbiU2-like domain-containing protein</fullName>
    </recommendedName>
</protein>
<dbReference type="RefSeq" id="WP_091310219.1">
    <property type="nucleotide sequence ID" value="NZ_CBCSJU010000002.1"/>
</dbReference>
<dbReference type="AlphaFoldDB" id="A0A1H6SQZ2"/>
<dbReference type="Proteomes" id="UP000199702">
    <property type="component" value="Unassembled WGS sequence"/>
</dbReference>
<organism evidence="1 2">
    <name type="scientific">Flavobacterium terrigena</name>
    <dbReference type="NCBI Taxonomy" id="402734"/>
    <lineage>
        <taxon>Bacteria</taxon>
        <taxon>Pseudomonadati</taxon>
        <taxon>Bacteroidota</taxon>
        <taxon>Flavobacteriia</taxon>
        <taxon>Flavobacteriales</taxon>
        <taxon>Flavobacteriaceae</taxon>
        <taxon>Flavobacterium</taxon>
    </lineage>
</organism>